<feature type="transmembrane region" description="Helical" evidence="2">
    <location>
        <begin position="66"/>
        <end position="84"/>
    </location>
</feature>
<evidence type="ECO:0000313" key="3">
    <source>
        <dbReference type="EMBL" id="MBB4927914.1"/>
    </source>
</evidence>
<keyword evidence="4" id="KW-1185">Reference proteome</keyword>
<keyword evidence="2" id="KW-0812">Transmembrane</keyword>
<dbReference type="AlphaFoldDB" id="A0A7W7VZN9"/>
<feature type="region of interest" description="Disordered" evidence="1">
    <location>
        <begin position="196"/>
        <end position="282"/>
    </location>
</feature>
<reference evidence="3 4" key="1">
    <citation type="submission" date="2020-08" db="EMBL/GenBank/DDBJ databases">
        <title>Sequencing the genomes of 1000 actinobacteria strains.</title>
        <authorList>
            <person name="Klenk H.-P."/>
        </authorList>
    </citation>
    <scope>NUCLEOTIDE SEQUENCE [LARGE SCALE GENOMIC DNA]</scope>
    <source>
        <strain evidence="3 4">DSM 41654</strain>
    </source>
</reference>
<dbReference type="RefSeq" id="WP_184944714.1">
    <property type="nucleotide sequence ID" value="NZ_JACHJV010000002.1"/>
</dbReference>
<evidence type="ECO:0000256" key="1">
    <source>
        <dbReference type="SAM" id="MobiDB-lite"/>
    </source>
</evidence>
<evidence type="ECO:0000256" key="2">
    <source>
        <dbReference type="SAM" id="Phobius"/>
    </source>
</evidence>
<organism evidence="3 4">
    <name type="scientific">Kitasatospora kifunensis</name>
    <name type="common">Streptomyces kifunensis</name>
    <dbReference type="NCBI Taxonomy" id="58351"/>
    <lineage>
        <taxon>Bacteria</taxon>
        <taxon>Bacillati</taxon>
        <taxon>Actinomycetota</taxon>
        <taxon>Actinomycetes</taxon>
        <taxon>Kitasatosporales</taxon>
        <taxon>Streptomycetaceae</taxon>
        <taxon>Kitasatospora</taxon>
    </lineage>
</organism>
<feature type="compositionally biased region" description="Low complexity" evidence="1">
    <location>
        <begin position="240"/>
        <end position="259"/>
    </location>
</feature>
<feature type="transmembrane region" description="Helical" evidence="2">
    <location>
        <begin position="30"/>
        <end position="54"/>
    </location>
</feature>
<feature type="transmembrane region" description="Helical" evidence="2">
    <location>
        <begin position="171"/>
        <end position="193"/>
    </location>
</feature>
<dbReference type="Proteomes" id="UP000540506">
    <property type="component" value="Unassembled WGS sequence"/>
</dbReference>
<feature type="compositionally biased region" description="Basic residues" evidence="1">
    <location>
        <begin position="196"/>
        <end position="211"/>
    </location>
</feature>
<gene>
    <name evidence="3" type="ORF">FHR34_007009</name>
</gene>
<accession>A0A7W7VZN9</accession>
<name>A0A7W7VZN9_KITKI</name>
<feature type="transmembrane region" description="Helical" evidence="2">
    <location>
        <begin position="104"/>
        <end position="126"/>
    </location>
</feature>
<dbReference type="EMBL" id="JACHJV010000002">
    <property type="protein sequence ID" value="MBB4927914.1"/>
    <property type="molecule type" value="Genomic_DNA"/>
</dbReference>
<comment type="caution">
    <text evidence="3">The sequence shown here is derived from an EMBL/GenBank/DDBJ whole genome shotgun (WGS) entry which is preliminary data.</text>
</comment>
<feature type="transmembrane region" description="Helical" evidence="2">
    <location>
        <begin position="138"/>
        <end position="159"/>
    </location>
</feature>
<evidence type="ECO:0008006" key="5">
    <source>
        <dbReference type="Google" id="ProtNLM"/>
    </source>
</evidence>
<keyword evidence="2" id="KW-1133">Transmembrane helix</keyword>
<proteinExistence type="predicted"/>
<protein>
    <recommendedName>
        <fullName evidence="5">Ferric oxidoreductase domain-containing protein</fullName>
    </recommendedName>
</protein>
<sequence>MSGSALFAGVALGGAPISVAGRVMAFLDYFAGVFTLLALTAAVVCGLAATDRLVLTPRLRVAVQSVHRATAVAALGFLAVHIAVKVAEHHAGPQEAVLPFTAGSAVAVGLGTVAADLLVLVAATGALRGRFAGSRHAWLWRVLHAGAYACWPIALAHGLTAGRAAHAWVLWGYGLCAALVALALLVRALSWLGRHRTTTRHRRRSKAHRPSSPRPASLTGLRTPPTAGDRPAAWVGPHSAGAGAAAATAPRGRTPQQPRHAARPAPGPGPGPLGLAQPGGGR</sequence>
<keyword evidence="2" id="KW-0472">Membrane</keyword>
<evidence type="ECO:0000313" key="4">
    <source>
        <dbReference type="Proteomes" id="UP000540506"/>
    </source>
</evidence>